<dbReference type="PANTHER" id="PTHR41729:SF1">
    <property type="entry name" value="GLUTAMYL-TRNA SYNTHETASE"/>
    <property type="match status" value="1"/>
</dbReference>
<dbReference type="Proteomes" id="UP001172155">
    <property type="component" value="Unassembled WGS sequence"/>
</dbReference>
<proteinExistence type="predicted"/>
<keyword evidence="2" id="KW-1185">Reference proteome</keyword>
<dbReference type="PANTHER" id="PTHR41729">
    <property type="entry name" value="GLUTAMYL-TRNA SYNTHETASE"/>
    <property type="match status" value="1"/>
</dbReference>
<dbReference type="InterPro" id="IPR025255">
    <property type="entry name" value="DUF4202"/>
</dbReference>
<dbReference type="AlphaFoldDB" id="A0AA40K095"/>
<accession>A0AA40K095</accession>
<organism evidence="1 2">
    <name type="scientific">Schizothecium vesticola</name>
    <dbReference type="NCBI Taxonomy" id="314040"/>
    <lineage>
        <taxon>Eukaryota</taxon>
        <taxon>Fungi</taxon>
        <taxon>Dikarya</taxon>
        <taxon>Ascomycota</taxon>
        <taxon>Pezizomycotina</taxon>
        <taxon>Sordariomycetes</taxon>
        <taxon>Sordariomycetidae</taxon>
        <taxon>Sordariales</taxon>
        <taxon>Schizotheciaceae</taxon>
        <taxon>Schizothecium</taxon>
    </lineage>
</organism>
<reference evidence="1" key="1">
    <citation type="submission" date="2023-06" db="EMBL/GenBank/DDBJ databases">
        <title>Genome-scale phylogeny and comparative genomics of the fungal order Sordariales.</title>
        <authorList>
            <consortium name="Lawrence Berkeley National Laboratory"/>
            <person name="Hensen N."/>
            <person name="Bonometti L."/>
            <person name="Westerberg I."/>
            <person name="Brannstrom I.O."/>
            <person name="Guillou S."/>
            <person name="Cros-Aarteil S."/>
            <person name="Calhoun S."/>
            <person name="Haridas S."/>
            <person name="Kuo A."/>
            <person name="Mondo S."/>
            <person name="Pangilinan J."/>
            <person name="Riley R."/>
            <person name="LaButti K."/>
            <person name="Andreopoulos B."/>
            <person name="Lipzen A."/>
            <person name="Chen C."/>
            <person name="Yanf M."/>
            <person name="Daum C."/>
            <person name="Ng V."/>
            <person name="Clum A."/>
            <person name="Steindorff A."/>
            <person name="Ohm R."/>
            <person name="Martin F."/>
            <person name="Silar P."/>
            <person name="Natvig D."/>
            <person name="Lalanne C."/>
            <person name="Gautier V."/>
            <person name="Ament-velasquez S.L."/>
            <person name="Kruys A."/>
            <person name="Hutchinson M.I."/>
            <person name="Powell A.J."/>
            <person name="Barry K."/>
            <person name="Miller A.N."/>
            <person name="Grigoriev I.V."/>
            <person name="Debuchy R."/>
            <person name="Gladieux P."/>
            <person name="Thoren M.H."/>
            <person name="Johannesson H."/>
        </authorList>
    </citation>
    <scope>NUCLEOTIDE SEQUENCE</scope>
    <source>
        <strain evidence="1">SMH3187-1</strain>
    </source>
</reference>
<evidence type="ECO:0000313" key="1">
    <source>
        <dbReference type="EMBL" id="KAK0741121.1"/>
    </source>
</evidence>
<gene>
    <name evidence="1" type="ORF">B0T18DRAFT_393797</name>
</gene>
<protein>
    <recommendedName>
        <fullName evidence="3">Glutamyl-tRNA synthetase</fullName>
    </recommendedName>
</protein>
<dbReference type="EMBL" id="JAUKUD010000006">
    <property type="protein sequence ID" value="KAK0741121.1"/>
    <property type="molecule type" value="Genomic_DNA"/>
</dbReference>
<evidence type="ECO:0000313" key="2">
    <source>
        <dbReference type="Proteomes" id="UP001172155"/>
    </source>
</evidence>
<evidence type="ECO:0008006" key="3">
    <source>
        <dbReference type="Google" id="ProtNLM"/>
    </source>
</evidence>
<name>A0AA40K095_9PEZI</name>
<comment type="caution">
    <text evidence="1">The sequence shown here is derived from an EMBL/GenBank/DDBJ whole genome shotgun (WGS) entry which is preliminary data.</text>
</comment>
<sequence length="206" mass="22685">MFLPALPPNYLTALTLIDAAHAQDPTLTTGPSPIPYELHYAQKMTRLLAKHTPDASPALQLACRAQHFQRWLTPRTTHPATRAGYLLWRAKLKTLAATQVSSLLTSPSIVPPLPQSEIDRIASLIRKEGLSSWEVDAEVQALEDVACLVFLEDQLDAFEAREGMGEEKVIAILQKTWGKMGERGRAMVVGGEVEVTKGYNETPSTQ</sequence>
<dbReference type="Pfam" id="PF13875">
    <property type="entry name" value="DUF4202"/>
    <property type="match status" value="1"/>
</dbReference>